<dbReference type="Proteomes" id="UP000318453">
    <property type="component" value="Chromosome"/>
</dbReference>
<name>A0A5B8NP12_9CHRO</name>
<dbReference type="RefSeq" id="WP_146296532.1">
    <property type="nucleotide sequence ID" value="NZ_CP042326.1"/>
</dbReference>
<gene>
    <name evidence="1" type="ORF">FRE64_12420</name>
</gene>
<dbReference type="Gene3D" id="3.30.2020.40">
    <property type="entry name" value="Uncharacterised protein PF10387, DUF2442"/>
    <property type="match status" value="1"/>
</dbReference>
<dbReference type="KEGG" id="enn:FRE64_12420"/>
<organism evidence="1 2">
    <name type="scientific">Euhalothece natronophila Z-M001</name>
    <dbReference type="NCBI Taxonomy" id="522448"/>
    <lineage>
        <taxon>Bacteria</taxon>
        <taxon>Bacillati</taxon>
        <taxon>Cyanobacteriota</taxon>
        <taxon>Cyanophyceae</taxon>
        <taxon>Oscillatoriophycideae</taxon>
        <taxon>Chroococcales</taxon>
        <taxon>Halothecacae</taxon>
        <taxon>Halothece cluster</taxon>
        <taxon>Euhalothece</taxon>
    </lineage>
</organism>
<dbReference type="Pfam" id="PF10387">
    <property type="entry name" value="DUF2442"/>
    <property type="match status" value="1"/>
</dbReference>
<keyword evidence="2" id="KW-1185">Reference proteome</keyword>
<dbReference type="InterPro" id="IPR018841">
    <property type="entry name" value="DUF2442"/>
</dbReference>
<reference evidence="1" key="1">
    <citation type="submission" date="2019-08" db="EMBL/GenBank/DDBJ databases">
        <title>Carotenoids and Carotenoid Binding Proteins in the Halophilic Cyanobacterium Euhalothece sp. ZM00.</title>
        <authorList>
            <person name="Cho S.M."/>
            <person name="Song J.Y."/>
            <person name="Park Y.-I."/>
        </authorList>
    </citation>
    <scope>NUCLEOTIDE SEQUENCE [LARGE SCALE GENOMIC DNA]</scope>
    <source>
        <strain evidence="1">Z-M001</strain>
    </source>
</reference>
<evidence type="ECO:0000313" key="2">
    <source>
        <dbReference type="Proteomes" id="UP000318453"/>
    </source>
</evidence>
<dbReference type="EMBL" id="CP042326">
    <property type="protein sequence ID" value="QDZ40686.1"/>
    <property type="molecule type" value="Genomic_DNA"/>
</dbReference>
<accession>A0A5B8NP12</accession>
<dbReference type="AlphaFoldDB" id="A0A5B8NP12"/>
<protein>
    <submittedName>
        <fullName evidence="1">DUF2442 domain-containing protein</fullName>
    </submittedName>
</protein>
<sequence>MVNPYLEINKDDDILRQKIEKARKNTEEKLERCAIVAKYDPQRNQIFIKFTDGVEFSFPPQLGQGLQNATAEQLSEVEITPSGQGLHWEMLDADLSIPDLLRGVYGNKKWMSELKQKKLI</sequence>
<dbReference type="OrthoDB" id="8563470at2"/>
<proteinExistence type="predicted"/>
<evidence type="ECO:0000313" key="1">
    <source>
        <dbReference type="EMBL" id="QDZ40686.1"/>
    </source>
</evidence>